<evidence type="ECO:0000313" key="2">
    <source>
        <dbReference type="Proteomes" id="UP000520876"/>
    </source>
</evidence>
<evidence type="ECO:0000313" key="1">
    <source>
        <dbReference type="EMBL" id="NYT73993.1"/>
    </source>
</evidence>
<comment type="caution">
    <text evidence="1">The sequence shown here is derived from an EMBL/GenBank/DDBJ whole genome shotgun (WGS) entry which is preliminary data.</text>
</comment>
<dbReference type="Proteomes" id="UP000520876">
    <property type="component" value="Unassembled WGS sequence"/>
</dbReference>
<protein>
    <submittedName>
        <fullName evidence="1">Uncharacterized protein</fullName>
    </submittedName>
</protein>
<organism evidence="1 2">
    <name type="scientific">Vreelandella sedimenti</name>
    <dbReference type="NCBI Taxonomy" id="2729618"/>
    <lineage>
        <taxon>Bacteria</taxon>
        <taxon>Pseudomonadati</taxon>
        <taxon>Pseudomonadota</taxon>
        <taxon>Gammaproteobacteria</taxon>
        <taxon>Oceanospirillales</taxon>
        <taxon>Halomonadaceae</taxon>
        <taxon>Vreelandella</taxon>
    </lineage>
</organism>
<dbReference type="RefSeq" id="WP_180093970.1">
    <property type="nucleotide sequence ID" value="NZ_JACCGK010000014.1"/>
</dbReference>
<gene>
    <name evidence="1" type="ORF">HZU72_16390</name>
</gene>
<name>A0A7Z0N966_9GAMM</name>
<sequence length="56" mass="6406">MPNKASQWNSFYEVSFKELNGLEKMDIGCRIVLDIESLSTSAINFSLKKFSPHQLL</sequence>
<dbReference type="AlphaFoldDB" id="A0A7Z0N966"/>
<dbReference type="EMBL" id="JACCGK010000014">
    <property type="protein sequence ID" value="NYT73993.1"/>
    <property type="molecule type" value="Genomic_DNA"/>
</dbReference>
<proteinExistence type="predicted"/>
<reference evidence="1 2" key="1">
    <citation type="submission" date="2020-07" db="EMBL/GenBank/DDBJ databases">
        <title>Halomonas sp. QX-2 draft genome sequence.</title>
        <authorList>
            <person name="Qiu X."/>
        </authorList>
    </citation>
    <scope>NUCLEOTIDE SEQUENCE [LARGE SCALE GENOMIC DNA]</scope>
    <source>
        <strain evidence="1 2">QX-2</strain>
    </source>
</reference>
<keyword evidence="2" id="KW-1185">Reference proteome</keyword>
<accession>A0A7Z0N966</accession>